<sequence>MEGLAGFDEPAASDPLLRDGRLSPQARRVLRGSGRLLRALGFSILSELPLSDGRRADIVALNGAGDIWIVEIKSSLADLRSDQKWPDYLAHCDRFFFAAPRELDMAVFPADPGYIAADEHGAAILREAGETRLSAARRKAVMLRFATIAAQRLHNLWDGGFAGIGEVERG</sequence>
<evidence type="ECO:0000313" key="1">
    <source>
        <dbReference type="EMBL" id="OQW51640.1"/>
    </source>
</evidence>
<dbReference type="RefSeq" id="WP_376801971.1">
    <property type="nucleotide sequence ID" value="NZ_DBNB01000034.1"/>
</dbReference>
<comment type="caution">
    <text evidence="1">The sequence shown here is derived from an EMBL/GenBank/DDBJ whole genome shotgun (WGS) entry which is preliminary data.</text>
</comment>
<evidence type="ECO:0008006" key="3">
    <source>
        <dbReference type="Google" id="ProtNLM"/>
    </source>
</evidence>
<dbReference type="InterPro" id="IPR009394">
    <property type="entry name" value="MmcB-like"/>
</dbReference>
<dbReference type="PIRSF" id="PIRSF031796">
    <property type="entry name" value="UPC031796"/>
    <property type="match status" value="1"/>
</dbReference>
<accession>A0A1W9HW21</accession>
<evidence type="ECO:0000313" key="2">
    <source>
        <dbReference type="Proteomes" id="UP000192872"/>
    </source>
</evidence>
<reference evidence="1 2" key="1">
    <citation type="journal article" date="2017" name="Water Res.">
        <title>Comammox in drinking water systems.</title>
        <authorList>
            <person name="Wang Y."/>
            <person name="Ma L."/>
            <person name="Mao Y."/>
            <person name="Jiang X."/>
            <person name="Xia Y."/>
            <person name="Yu K."/>
            <person name="Li B."/>
            <person name="Zhang T."/>
        </authorList>
    </citation>
    <scope>NUCLEOTIDE SEQUENCE [LARGE SCALE GENOMIC DNA]</scope>
    <source>
        <strain evidence="1">SG_bin8</strain>
    </source>
</reference>
<proteinExistence type="predicted"/>
<name>A0A1W9HW21_9HYPH</name>
<organism evidence="1 2">
    <name type="scientific">Candidatus Raskinella chloraquaticus</name>
    <dbReference type="NCBI Taxonomy" id="1951219"/>
    <lineage>
        <taxon>Bacteria</taxon>
        <taxon>Pseudomonadati</taxon>
        <taxon>Pseudomonadota</taxon>
        <taxon>Alphaproteobacteria</taxon>
        <taxon>Hyphomicrobiales</taxon>
        <taxon>Phreatobacteraceae</taxon>
        <taxon>Candidatus Raskinella</taxon>
    </lineage>
</organism>
<gene>
    <name evidence="1" type="ORF">A4S15_10445</name>
</gene>
<dbReference type="Pfam" id="PF06319">
    <property type="entry name" value="MmcB-like"/>
    <property type="match status" value="1"/>
</dbReference>
<dbReference type="AlphaFoldDB" id="A0A1W9HW21"/>
<dbReference type="EMBL" id="LWDL01000018">
    <property type="protein sequence ID" value="OQW51640.1"/>
    <property type="molecule type" value="Genomic_DNA"/>
</dbReference>
<dbReference type="Proteomes" id="UP000192872">
    <property type="component" value="Unassembled WGS sequence"/>
</dbReference>
<dbReference type="STRING" id="1827387.A4S15_10445"/>
<protein>
    <recommendedName>
        <fullName evidence="3">Transcription elongation factor</fullName>
    </recommendedName>
</protein>